<keyword evidence="2" id="KW-1185">Reference proteome</keyword>
<comment type="caution">
    <text evidence="1">The sequence shown here is derived from an EMBL/GenBank/DDBJ whole genome shotgun (WGS) entry which is preliminary data.</text>
</comment>
<evidence type="ECO:0000313" key="1">
    <source>
        <dbReference type="EMBL" id="TDD77121.1"/>
    </source>
</evidence>
<name>A0A4R5AVJ3_9FLAO</name>
<sequence length="72" mass="8549">MKTLKEQIEEVDLIQTGYEDFYMDSDKIVKVTENYVNEKIDKLIQKIEGETLAHYAYEAIIGMLEDLKFQRE</sequence>
<dbReference type="Proteomes" id="UP000295278">
    <property type="component" value="Unassembled WGS sequence"/>
</dbReference>
<proteinExistence type="predicted"/>
<dbReference type="RefSeq" id="WP_131908917.1">
    <property type="nucleotide sequence ID" value="NZ_SMFM01000002.1"/>
</dbReference>
<accession>A0A4R5AVJ3</accession>
<gene>
    <name evidence="1" type="ORF">E0F89_05850</name>
</gene>
<protein>
    <submittedName>
        <fullName evidence="1">Uncharacterized protein</fullName>
    </submittedName>
</protein>
<evidence type="ECO:0000313" key="2">
    <source>
        <dbReference type="Proteomes" id="UP000295278"/>
    </source>
</evidence>
<reference evidence="1 2" key="1">
    <citation type="submission" date="2019-03" db="EMBL/GenBank/DDBJ databases">
        <title>Flavobacterium AT-3-2 sp. nov., isolated from arctic soil.</title>
        <authorList>
            <person name="Chaudhary D.K."/>
        </authorList>
    </citation>
    <scope>NUCLEOTIDE SEQUENCE [LARGE SCALE GENOMIC DNA]</scope>
    <source>
        <strain evidence="1 2">AT-3-2</strain>
    </source>
</reference>
<dbReference type="AlphaFoldDB" id="A0A4R5AVJ3"/>
<dbReference type="EMBL" id="SMFM01000002">
    <property type="protein sequence ID" value="TDD77121.1"/>
    <property type="molecule type" value="Genomic_DNA"/>
</dbReference>
<dbReference type="OrthoDB" id="9812167at2"/>
<organism evidence="1 2">
    <name type="scientific">Flavobacterium caseinilyticum</name>
    <dbReference type="NCBI Taxonomy" id="2541732"/>
    <lineage>
        <taxon>Bacteria</taxon>
        <taxon>Pseudomonadati</taxon>
        <taxon>Bacteroidota</taxon>
        <taxon>Flavobacteriia</taxon>
        <taxon>Flavobacteriales</taxon>
        <taxon>Flavobacteriaceae</taxon>
        <taxon>Flavobacterium</taxon>
    </lineage>
</organism>